<feature type="domain" description="N-acetyltransferase" evidence="1">
    <location>
        <begin position="13"/>
        <end position="151"/>
    </location>
</feature>
<dbReference type="Gene3D" id="3.40.630.30">
    <property type="match status" value="1"/>
</dbReference>
<dbReference type="SUPFAM" id="SSF55729">
    <property type="entry name" value="Acyl-CoA N-acyltransferases (Nat)"/>
    <property type="match status" value="1"/>
</dbReference>
<dbReference type="GO" id="GO:0016747">
    <property type="term" value="F:acyltransferase activity, transferring groups other than amino-acyl groups"/>
    <property type="evidence" value="ECO:0007669"/>
    <property type="project" value="InterPro"/>
</dbReference>
<keyword evidence="3" id="KW-1185">Reference proteome</keyword>
<dbReference type="EMBL" id="BMJC01000008">
    <property type="protein sequence ID" value="GGB24743.1"/>
    <property type="molecule type" value="Genomic_DNA"/>
</dbReference>
<accession>A0A8J2XWL6</accession>
<dbReference type="AlphaFoldDB" id="A0A8J2XWL6"/>
<proteinExistence type="predicted"/>
<protein>
    <recommendedName>
        <fullName evidence="1">N-acetyltransferase domain-containing protein</fullName>
    </recommendedName>
</protein>
<organism evidence="2 3">
    <name type="scientific">Puia dinghuensis</name>
    <dbReference type="NCBI Taxonomy" id="1792502"/>
    <lineage>
        <taxon>Bacteria</taxon>
        <taxon>Pseudomonadati</taxon>
        <taxon>Bacteroidota</taxon>
        <taxon>Chitinophagia</taxon>
        <taxon>Chitinophagales</taxon>
        <taxon>Chitinophagaceae</taxon>
        <taxon>Puia</taxon>
    </lineage>
</organism>
<gene>
    <name evidence="2" type="ORF">GCM10011511_55860</name>
</gene>
<reference evidence="2" key="1">
    <citation type="journal article" date="2014" name="Int. J. Syst. Evol. Microbiol.">
        <title>Complete genome sequence of Corynebacterium casei LMG S-19264T (=DSM 44701T), isolated from a smear-ripened cheese.</title>
        <authorList>
            <consortium name="US DOE Joint Genome Institute (JGI-PGF)"/>
            <person name="Walter F."/>
            <person name="Albersmeier A."/>
            <person name="Kalinowski J."/>
            <person name="Ruckert C."/>
        </authorList>
    </citation>
    <scope>NUCLEOTIDE SEQUENCE</scope>
    <source>
        <strain evidence="2">CGMCC 1.15448</strain>
    </source>
</reference>
<name>A0A8J2XWL6_9BACT</name>
<evidence type="ECO:0000313" key="3">
    <source>
        <dbReference type="Proteomes" id="UP000607559"/>
    </source>
</evidence>
<evidence type="ECO:0000313" key="2">
    <source>
        <dbReference type="EMBL" id="GGB24743.1"/>
    </source>
</evidence>
<dbReference type="Proteomes" id="UP000607559">
    <property type="component" value="Unassembled WGS sequence"/>
</dbReference>
<dbReference type="InterPro" id="IPR016181">
    <property type="entry name" value="Acyl_CoA_acyltransferase"/>
</dbReference>
<comment type="caution">
    <text evidence="2">The sequence shown here is derived from an EMBL/GenBank/DDBJ whole genome shotgun (WGS) entry which is preliminary data.</text>
</comment>
<reference evidence="2" key="2">
    <citation type="submission" date="2020-09" db="EMBL/GenBank/DDBJ databases">
        <authorList>
            <person name="Sun Q."/>
            <person name="Zhou Y."/>
        </authorList>
    </citation>
    <scope>NUCLEOTIDE SEQUENCE</scope>
    <source>
        <strain evidence="2">CGMCC 1.15448</strain>
    </source>
</reference>
<evidence type="ECO:0000259" key="1">
    <source>
        <dbReference type="PROSITE" id="PS51186"/>
    </source>
</evidence>
<dbReference type="InterPro" id="IPR000182">
    <property type="entry name" value="GNAT_dom"/>
</dbReference>
<dbReference type="PROSITE" id="PS51186">
    <property type="entry name" value="GNAT"/>
    <property type="match status" value="1"/>
</dbReference>
<dbReference type="Pfam" id="PF00583">
    <property type="entry name" value="Acetyltransf_1"/>
    <property type="match status" value="1"/>
</dbReference>
<dbReference type="RefSeq" id="WP_188938000.1">
    <property type="nucleotide sequence ID" value="NZ_BMJC01000008.1"/>
</dbReference>
<sequence length="151" mass="17444">MTDSQTTQHNHTLEFREMTAADSNAIVPLANKLHPGMDAERIRACLAEMFNFPTYHCFGLWQDGKLIAMSNGWITVRFYSGKQLEVDNVIVDPDLRSKGIGKYFFACIRDWAVQHQCKTIELNTFVQNSKSHKFYYNEGYAILGFHFQKLL</sequence>
<dbReference type="CDD" id="cd04301">
    <property type="entry name" value="NAT_SF"/>
    <property type="match status" value="1"/>
</dbReference>